<accession>A0A8H4W5J6</accession>
<evidence type="ECO:0000313" key="2">
    <source>
        <dbReference type="EMBL" id="KAF4632505.1"/>
    </source>
</evidence>
<name>A0A8H4W5J6_9HELO</name>
<organism evidence="2 3">
    <name type="scientific">Cudoniella acicularis</name>
    <dbReference type="NCBI Taxonomy" id="354080"/>
    <lineage>
        <taxon>Eukaryota</taxon>
        <taxon>Fungi</taxon>
        <taxon>Dikarya</taxon>
        <taxon>Ascomycota</taxon>
        <taxon>Pezizomycotina</taxon>
        <taxon>Leotiomycetes</taxon>
        <taxon>Helotiales</taxon>
        <taxon>Tricladiaceae</taxon>
        <taxon>Cudoniella</taxon>
    </lineage>
</organism>
<dbReference type="Proteomes" id="UP000566819">
    <property type="component" value="Unassembled WGS sequence"/>
</dbReference>
<dbReference type="EMBL" id="JAAMPI010000342">
    <property type="protein sequence ID" value="KAF4632505.1"/>
    <property type="molecule type" value="Genomic_DNA"/>
</dbReference>
<gene>
    <name evidence="2" type="ORF">G7Y89_g5617</name>
</gene>
<proteinExistence type="predicted"/>
<keyword evidence="3" id="KW-1185">Reference proteome</keyword>
<feature type="compositionally biased region" description="Polar residues" evidence="1">
    <location>
        <begin position="414"/>
        <end position="427"/>
    </location>
</feature>
<reference evidence="2 3" key="1">
    <citation type="submission" date="2020-03" db="EMBL/GenBank/DDBJ databases">
        <title>Draft Genome Sequence of Cudoniella acicularis.</title>
        <authorList>
            <person name="Buettner E."/>
            <person name="Kellner H."/>
        </authorList>
    </citation>
    <scope>NUCLEOTIDE SEQUENCE [LARGE SCALE GENOMIC DNA]</scope>
    <source>
        <strain evidence="2 3">DSM 108380</strain>
    </source>
</reference>
<feature type="region of interest" description="Disordered" evidence="1">
    <location>
        <begin position="329"/>
        <end position="354"/>
    </location>
</feature>
<feature type="compositionally biased region" description="Basic and acidic residues" evidence="1">
    <location>
        <begin position="705"/>
        <end position="715"/>
    </location>
</feature>
<feature type="region of interest" description="Disordered" evidence="1">
    <location>
        <begin position="579"/>
        <end position="616"/>
    </location>
</feature>
<sequence>MAGLGKCKDNFERWFADLGFYKGQKQPFREYQTLLDAVQSFFEEFEKRGIKIPPNSKAANNLEARQCSSCFLRENNEARAYQFFGINVLGGPQGWRVWPADQDRITEVLSNIFRLRAFYSYQTRLKRDKELNQTAPPANQKRSRKRPRAGSMNSTNSETRNARLELLRLDNGLFSIDKKYSLKTWNAPPNRLNVKALLEYIQDLWDSKNDETNLKELSRVWLSSSNPSWPKFAGKRLQIYMHRYNLYFGEGLHNDIPVGLAHYLRRGTELMHMIPAEWSLFHAAVRARIQLYSQQFLDLCYLEYDDENIQKTGRFEQLWDEVFRKEEFQEEDGQNLPKRRRRQINTMEPAEIESPQLSPEILRTPIEAEMDSMNGSQGRRISVSETEYHLETQATSRNRSSSSCTSITVAVPTPTDQKTSSPSATTENDSRLLGPLFESRMEMVCAPDIKAPASPGVSSQSGAVETTFPATYHQKSDVIDLCTPEGTPFTARMSLPHDYTENAVALENSRSGIKDSGSNVIRPSVEQFASHDMDQSPSASRSSYQQVPCSMRQHGPIKSAVPTAFKSFLSHYGTPMKLSGRKIGPTVYPRVSSTSNQKKGNSQSLPTPSQSPPLSTPFIPEYNDANGVVVQNREFQNGSISQRPGKIFSLIHSTDSLPTPPQAFYKNLQTSIKDGQEINSIPEPGIKVDARSRIVKLRIPSLFRHSEPSSEDRLNRLSLPISDSKTASEKRYSPYTAINDSIGQHEISNIARNPSEEPVTGSA</sequence>
<feature type="region of interest" description="Disordered" evidence="1">
    <location>
        <begin position="390"/>
        <end position="431"/>
    </location>
</feature>
<feature type="compositionally biased region" description="Low complexity" evidence="1">
    <location>
        <begin position="395"/>
        <end position="406"/>
    </location>
</feature>
<evidence type="ECO:0000313" key="3">
    <source>
        <dbReference type="Proteomes" id="UP000566819"/>
    </source>
</evidence>
<feature type="region of interest" description="Disordered" evidence="1">
    <location>
        <begin position="705"/>
        <end position="739"/>
    </location>
</feature>
<feature type="compositionally biased region" description="Polar residues" evidence="1">
    <location>
        <begin position="591"/>
        <end position="601"/>
    </location>
</feature>
<feature type="region of interest" description="Disordered" evidence="1">
    <location>
        <begin position="129"/>
        <end position="158"/>
    </location>
</feature>
<dbReference type="OrthoDB" id="3540796at2759"/>
<dbReference type="AlphaFoldDB" id="A0A8H4W5J6"/>
<comment type="caution">
    <text evidence="2">The sequence shown here is derived from an EMBL/GenBank/DDBJ whole genome shotgun (WGS) entry which is preliminary data.</text>
</comment>
<evidence type="ECO:0000256" key="1">
    <source>
        <dbReference type="SAM" id="MobiDB-lite"/>
    </source>
</evidence>
<protein>
    <submittedName>
        <fullName evidence="2">Uncharacterized protein</fullName>
    </submittedName>
</protein>